<dbReference type="AlphaFoldDB" id="A0A438C9Y8"/>
<sequence>MMQLDTAVLQYQNQKLKQKLEAQKVECSLVDNLETCSVHLKDSASAGRHVKLPSTTEGEDCLLT</sequence>
<dbReference type="EMBL" id="QGNW01002402">
    <property type="protein sequence ID" value="RVW20062.1"/>
    <property type="molecule type" value="Genomic_DNA"/>
</dbReference>
<reference evidence="1 2" key="1">
    <citation type="journal article" date="2018" name="PLoS Genet.">
        <title>Population sequencing reveals clonal diversity and ancestral inbreeding in the grapevine cultivar Chardonnay.</title>
        <authorList>
            <person name="Roach M.J."/>
            <person name="Johnson D.L."/>
            <person name="Bohlmann J."/>
            <person name="van Vuuren H.J."/>
            <person name="Jones S.J."/>
            <person name="Pretorius I.S."/>
            <person name="Schmidt S.A."/>
            <person name="Borneman A.R."/>
        </authorList>
    </citation>
    <scope>NUCLEOTIDE SEQUENCE [LARGE SCALE GENOMIC DNA]</scope>
    <source>
        <strain evidence="2">cv. Chardonnay</strain>
        <tissue evidence="1">Leaf</tissue>
    </source>
</reference>
<evidence type="ECO:0000313" key="2">
    <source>
        <dbReference type="Proteomes" id="UP000288805"/>
    </source>
</evidence>
<name>A0A438C9Y8_VITVI</name>
<evidence type="ECO:0000313" key="1">
    <source>
        <dbReference type="EMBL" id="RVW20062.1"/>
    </source>
</evidence>
<proteinExistence type="predicted"/>
<organism evidence="1 2">
    <name type="scientific">Vitis vinifera</name>
    <name type="common">Grape</name>
    <dbReference type="NCBI Taxonomy" id="29760"/>
    <lineage>
        <taxon>Eukaryota</taxon>
        <taxon>Viridiplantae</taxon>
        <taxon>Streptophyta</taxon>
        <taxon>Embryophyta</taxon>
        <taxon>Tracheophyta</taxon>
        <taxon>Spermatophyta</taxon>
        <taxon>Magnoliopsida</taxon>
        <taxon>eudicotyledons</taxon>
        <taxon>Gunneridae</taxon>
        <taxon>Pentapetalae</taxon>
        <taxon>rosids</taxon>
        <taxon>Vitales</taxon>
        <taxon>Vitaceae</taxon>
        <taxon>Viteae</taxon>
        <taxon>Vitis</taxon>
    </lineage>
</organism>
<accession>A0A438C9Y8</accession>
<dbReference type="Proteomes" id="UP000288805">
    <property type="component" value="Unassembled WGS sequence"/>
</dbReference>
<gene>
    <name evidence="1" type="ORF">CK203_112517</name>
</gene>
<protein>
    <submittedName>
        <fullName evidence="1">Uncharacterized protein</fullName>
    </submittedName>
</protein>
<comment type="caution">
    <text evidence="1">The sequence shown here is derived from an EMBL/GenBank/DDBJ whole genome shotgun (WGS) entry which is preliminary data.</text>
</comment>